<feature type="transmembrane region" description="Helical" evidence="1">
    <location>
        <begin position="9"/>
        <end position="28"/>
    </location>
</feature>
<sequence>MDSNKKTKLYFLLGICLMAILGLWFYSFKLNLNYSLNKGSQGEKNGLDLNSFKNELMDIFKKSPLTNGKSDLPSLPKAEATASNEDWQKLADEMAKNIKGLNKVNGTSTPTTTNNVLK</sequence>
<dbReference type="EMBL" id="PFBP01000036">
    <property type="protein sequence ID" value="PIT89761.1"/>
    <property type="molecule type" value="Genomic_DNA"/>
</dbReference>
<protein>
    <submittedName>
        <fullName evidence="2">Uncharacterized protein</fullName>
    </submittedName>
</protein>
<accession>A0A2M6WAI4</accession>
<keyword evidence="1" id="KW-0472">Membrane</keyword>
<dbReference type="AlphaFoldDB" id="A0A2M6WAI4"/>
<dbReference type="Proteomes" id="UP000231464">
    <property type="component" value="Unassembled WGS sequence"/>
</dbReference>
<evidence type="ECO:0000313" key="2">
    <source>
        <dbReference type="EMBL" id="PIT89761.1"/>
    </source>
</evidence>
<keyword evidence="1" id="KW-0812">Transmembrane</keyword>
<comment type="caution">
    <text evidence="2">The sequence shown here is derived from an EMBL/GenBank/DDBJ whole genome shotgun (WGS) entry which is preliminary data.</text>
</comment>
<proteinExistence type="predicted"/>
<gene>
    <name evidence="2" type="ORF">COU23_02195</name>
</gene>
<reference evidence="3" key="1">
    <citation type="submission" date="2017-09" db="EMBL/GenBank/DDBJ databases">
        <title>Depth-based differentiation of microbial function through sediment-hosted aquifers and enrichment of novel symbionts in the deep terrestrial subsurface.</title>
        <authorList>
            <person name="Probst A.J."/>
            <person name="Ladd B."/>
            <person name="Jarett J.K."/>
            <person name="Geller-Mcgrath D.E."/>
            <person name="Sieber C.M.K."/>
            <person name="Emerson J.B."/>
            <person name="Anantharaman K."/>
            <person name="Thomas B.C."/>
            <person name="Malmstrom R."/>
            <person name="Stieglmeier M."/>
            <person name="Klingl A."/>
            <person name="Woyke T."/>
            <person name="Ryan C.M."/>
            <person name="Banfield J.F."/>
        </authorList>
    </citation>
    <scope>NUCLEOTIDE SEQUENCE [LARGE SCALE GENOMIC DNA]</scope>
</reference>
<evidence type="ECO:0000256" key="1">
    <source>
        <dbReference type="SAM" id="Phobius"/>
    </source>
</evidence>
<evidence type="ECO:0000313" key="3">
    <source>
        <dbReference type="Proteomes" id="UP000231464"/>
    </source>
</evidence>
<name>A0A2M6WAI4_9BACT</name>
<keyword evidence="1" id="KW-1133">Transmembrane helix</keyword>
<organism evidence="2 3">
    <name type="scientific">Candidatus Kuenenbacteria bacterium CG10_big_fil_rev_8_21_14_0_10_36_11</name>
    <dbReference type="NCBI Taxonomy" id="1974618"/>
    <lineage>
        <taxon>Bacteria</taxon>
        <taxon>Candidatus Kueneniibacteriota</taxon>
    </lineage>
</organism>